<accession>A0A151A3P6</accession>
<name>A0A151A3P6_9STAP</name>
<dbReference type="PANTHER" id="PTHR42938">
    <property type="entry name" value="FORMATE DEHYDROGENASE 1"/>
    <property type="match status" value="1"/>
</dbReference>
<evidence type="ECO:0000259" key="5">
    <source>
        <dbReference type="Pfam" id="PF02826"/>
    </source>
</evidence>
<dbReference type="EMBL" id="LUGM01000002">
    <property type="protein sequence ID" value="KYH13976.1"/>
    <property type="molecule type" value="Genomic_DNA"/>
</dbReference>
<evidence type="ECO:0000256" key="3">
    <source>
        <dbReference type="RuleBase" id="RU003719"/>
    </source>
</evidence>
<dbReference type="InterPro" id="IPR006140">
    <property type="entry name" value="D-isomer_DH_NAD-bd"/>
</dbReference>
<dbReference type="NCBIfam" id="NF005750">
    <property type="entry name" value="PRK07574.1"/>
    <property type="match status" value="1"/>
</dbReference>
<evidence type="ECO:0000256" key="2">
    <source>
        <dbReference type="ARBA" id="ARBA00023002"/>
    </source>
</evidence>
<dbReference type="InterPro" id="IPR029753">
    <property type="entry name" value="D-isomer_DH_CS"/>
</dbReference>
<evidence type="ECO:0000313" key="6">
    <source>
        <dbReference type="EMBL" id="KYH13976.1"/>
    </source>
</evidence>
<organism evidence="6 7">
    <name type="scientific">Staphylococcus kloosii</name>
    <dbReference type="NCBI Taxonomy" id="29384"/>
    <lineage>
        <taxon>Bacteria</taxon>
        <taxon>Bacillati</taxon>
        <taxon>Bacillota</taxon>
        <taxon>Bacilli</taxon>
        <taxon>Bacillales</taxon>
        <taxon>Staphylococcaceae</taxon>
        <taxon>Staphylococcus</taxon>
    </lineage>
</organism>
<dbReference type="SUPFAM" id="SSF52283">
    <property type="entry name" value="Formate/glycerate dehydrogenase catalytic domain-like"/>
    <property type="match status" value="1"/>
</dbReference>
<dbReference type="Pfam" id="PF00389">
    <property type="entry name" value="2-Hacid_dh"/>
    <property type="match status" value="1"/>
</dbReference>
<dbReference type="PANTHER" id="PTHR42938:SF9">
    <property type="entry name" value="FORMATE DEHYDROGENASE 1"/>
    <property type="match status" value="1"/>
</dbReference>
<dbReference type="Pfam" id="PF02826">
    <property type="entry name" value="2-Hacid_dh_C"/>
    <property type="match status" value="1"/>
</dbReference>
<dbReference type="PROSITE" id="PS00671">
    <property type="entry name" value="D_2_HYDROXYACID_DH_3"/>
    <property type="match status" value="1"/>
</dbReference>
<reference evidence="6 7" key="1">
    <citation type="submission" date="2016-02" db="EMBL/GenBank/DDBJ databases">
        <title>Draft genome sequence of hydrocarbon degrading Staphylococcus saprophyticus Strain CNV2, isolated from crude-oil contaminated soil from Noonmati Oil Refinery, Guwahati, Assam, India.</title>
        <authorList>
            <person name="Mukherjee A."/>
            <person name="Chettri B."/>
            <person name="Langpoklakpam J."/>
            <person name="Singh A.K."/>
            <person name="Chattopadhyay D.J."/>
        </authorList>
    </citation>
    <scope>NUCLEOTIDE SEQUENCE [LARGE SCALE GENOMIC DNA]</scope>
    <source>
        <strain evidence="6 7">CNV2</strain>
    </source>
</reference>
<evidence type="ECO:0000313" key="7">
    <source>
        <dbReference type="Proteomes" id="UP000075418"/>
    </source>
</evidence>
<dbReference type="Proteomes" id="UP000075418">
    <property type="component" value="Unassembled WGS sequence"/>
</dbReference>
<dbReference type="InterPro" id="IPR036291">
    <property type="entry name" value="NAD(P)-bd_dom_sf"/>
</dbReference>
<evidence type="ECO:0000256" key="1">
    <source>
        <dbReference type="ARBA" id="ARBA00005854"/>
    </source>
</evidence>
<dbReference type="InterPro" id="IPR006139">
    <property type="entry name" value="D-isomer_2_OHA_DH_cat_dom"/>
</dbReference>
<evidence type="ECO:0000259" key="4">
    <source>
        <dbReference type="Pfam" id="PF00389"/>
    </source>
</evidence>
<dbReference type="GO" id="GO:0016616">
    <property type="term" value="F:oxidoreductase activity, acting on the CH-OH group of donors, NAD or NADP as acceptor"/>
    <property type="evidence" value="ECO:0007669"/>
    <property type="project" value="InterPro"/>
</dbReference>
<keyword evidence="2 3" id="KW-0560">Oxidoreductase</keyword>
<gene>
    <name evidence="6" type="ORF">A0131_04055</name>
</gene>
<feature type="domain" description="D-isomer specific 2-hydroxyacid dehydrogenase catalytic" evidence="4">
    <location>
        <begin position="30"/>
        <end position="321"/>
    </location>
</feature>
<dbReference type="SUPFAM" id="SSF51735">
    <property type="entry name" value="NAD(P)-binding Rossmann-fold domains"/>
    <property type="match status" value="1"/>
</dbReference>
<protein>
    <submittedName>
        <fullName evidence="6">Formate dehydrogenase</fullName>
    </submittedName>
</protein>
<dbReference type="AlphaFoldDB" id="A0A151A3P6"/>
<dbReference type="RefSeq" id="WP_061854203.1">
    <property type="nucleotide sequence ID" value="NZ_JAIEWX010000002.1"/>
</dbReference>
<comment type="caution">
    <text evidence="6">The sequence shown here is derived from an EMBL/GenBank/DDBJ whole genome shotgun (WGS) entry which is preliminary data.</text>
</comment>
<feature type="domain" description="D-isomer specific 2-hydroxyacid dehydrogenase NAD-binding" evidence="5">
    <location>
        <begin position="123"/>
        <end position="295"/>
    </location>
</feature>
<sequence length="343" mass="38368">MKIVALFPEATNEANSNQLLDDSHALDLKAYLEKFDEDIEFIVVNNDQDIDQHIEDMDVVISAPFLPAYMDAKRISKASKLKLAITAGVGSDHVDLEAASANDITVVEVTGCNTISVAEHTVMDILILLRNYEEGHRQSRDGEWNLSAVGNNAYELKGKQVGIFGYGQIGELVAQRLQPFNVEVKHYRRSSQEDTPYSIYSDFDDLVATSDVLVILSPLTPETDDLFNYDVLSRMKKGSYVVNTARGKIVNKDDIVKLLEDGHIQGYGGDVWYPQPAPDDHPWRTMPRNAMTIHYSGMTIESQARIEQGVKKLLHNFINNEAFDDKDVIVAGGDIRNNSYKSK</sequence>
<dbReference type="Gene3D" id="3.40.50.720">
    <property type="entry name" value="NAD(P)-binding Rossmann-like Domain"/>
    <property type="match status" value="2"/>
</dbReference>
<comment type="similarity">
    <text evidence="1 3">Belongs to the D-isomer specific 2-hydroxyacid dehydrogenase family.</text>
</comment>
<proteinExistence type="inferred from homology"/>
<dbReference type="GO" id="GO:0051287">
    <property type="term" value="F:NAD binding"/>
    <property type="evidence" value="ECO:0007669"/>
    <property type="project" value="InterPro"/>
</dbReference>